<evidence type="ECO:0000259" key="13">
    <source>
        <dbReference type="PROSITE" id="PS51819"/>
    </source>
</evidence>
<dbReference type="PROSITE" id="PS00935">
    <property type="entry name" value="GLYOXALASE_I_2"/>
    <property type="match status" value="1"/>
</dbReference>
<keyword evidence="10 12" id="KW-0456">Lyase</keyword>
<dbReference type="Pfam" id="PF00903">
    <property type="entry name" value="Glyoxalase"/>
    <property type="match status" value="2"/>
</dbReference>
<keyword evidence="8" id="KW-0249">Electron transport</keyword>
<sequence length="419" mass="47158">MVQIDDSYVMNHTCIRVKDPKVSVPFYERNFGMKLLQKFAFDSFTLYMLAIDDGSNVNWAAREGVLELTHNHGTENDPDYTVNNGNGEKDRGFGHICFSVDNIEAAQTRLLGDDVRFQKKLTDGRQKNIAFALDPDGYWIELIEHGKDKKEGTTDPASYRLNHSMIRVKDASKSLDFYRKALGMKLFKKKEFEAAKFTLYFLGYDHGSTIPEGEEPPSKQALQQGILELTHNWGTENDPKFKGYHNGNSTENGAKQGYGHICVACKDPAAFCKNIENEFGDSVQWSVKWNQGKMKNLAFIRDPDGYSIEIIPSDIMVTDATKTKVNNLIKEHPVVIFSKDYCPYCTKTKSTISALTDSAYILEINTIPDGAEIQDYLFEISQQRTVPNVYINGQHVGGNSDVQELKSQGKLDGLLKAAL</sequence>
<dbReference type="PANTHER" id="PTHR10374:SF30">
    <property type="entry name" value="LACTOYLGLUTATHIONE LYASE"/>
    <property type="match status" value="1"/>
</dbReference>
<feature type="domain" description="VOC" evidence="13">
    <location>
        <begin position="160"/>
        <end position="313"/>
    </location>
</feature>
<reference evidence="14 15" key="1">
    <citation type="submission" date="2021-06" db="EMBL/GenBank/DDBJ databases">
        <title>Candida outbreak in Lebanon.</title>
        <authorList>
            <person name="Finianos M."/>
        </authorList>
    </citation>
    <scope>NUCLEOTIDE SEQUENCE [LARGE SCALE GENOMIC DNA]</scope>
    <source>
        <strain evidence="14">CA3LBN</strain>
    </source>
</reference>
<keyword evidence="15" id="KW-1185">Reference proteome</keyword>
<dbReference type="PROSITE" id="PS51819">
    <property type="entry name" value="VOC"/>
    <property type="match status" value="2"/>
</dbReference>
<comment type="similarity">
    <text evidence="3 12">Belongs to the glyoxalase I family.</text>
</comment>
<dbReference type="InterPro" id="IPR011767">
    <property type="entry name" value="GLR_AS"/>
</dbReference>
<evidence type="ECO:0000256" key="6">
    <source>
        <dbReference type="ARBA" id="ARBA00022723"/>
    </source>
</evidence>
<dbReference type="InterPro" id="IPR014025">
    <property type="entry name" value="Glutaredoxin_subgr"/>
</dbReference>
<evidence type="ECO:0000313" key="14">
    <source>
        <dbReference type="EMBL" id="QWU86132.1"/>
    </source>
</evidence>
<dbReference type="InterPro" id="IPR018146">
    <property type="entry name" value="Glyoxalase_1_CS"/>
</dbReference>
<dbReference type="PROSITE" id="PS00934">
    <property type="entry name" value="GLYOXALASE_I_1"/>
    <property type="match status" value="1"/>
</dbReference>
<dbReference type="InterPro" id="IPR036249">
    <property type="entry name" value="Thioredoxin-like_sf"/>
</dbReference>
<keyword evidence="11" id="KW-0676">Redox-active center</keyword>
<name>A0ABX8HZL9_9ASCO</name>
<dbReference type="Proteomes" id="UP000825434">
    <property type="component" value="Chromosome 1"/>
</dbReference>
<gene>
    <name evidence="14" type="ORF">CA3LBN_000350</name>
</gene>
<evidence type="ECO:0000256" key="1">
    <source>
        <dbReference type="ARBA" id="ARBA00001947"/>
    </source>
</evidence>
<evidence type="ECO:0000256" key="2">
    <source>
        <dbReference type="ARBA" id="ARBA00005008"/>
    </source>
</evidence>
<accession>A0ABX8HZL9</accession>
<organism evidence="14 15">
    <name type="scientific">Candidozyma haemuli</name>
    <dbReference type="NCBI Taxonomy" id="45357"/>
    <lineage>
        <taxon>Eukaryota</taxon>
        <taxon>Fungi</taxon>
        <taxon>Dikarya</taxon>
        <taxon>Ascomycota</taxon>
        <taxon>Saccharomycotina</taxon>
        <taxon>Pichiomycetes</taxon>
        <taxon>Metschnikowiaceae</taxon>
        <taxon>Candidozyma</taxon>
    </lineage>
</organism>
<evidence type="ECO:0000256" key="12">
    <source>
        <dbReference type="RuleBase" id="RU361179"/>
    </source>
</evidence>
<protein>
    <recommendedName>
        <fullName evidence="4 12">Lactoylglutathione lyase</fullName>
        <ecNumber evidence="4 12">4.4.1.5</ecNumber>
    </recommendedName>
    <alternativeName>
        <fullName evidence="12">Glyoxalase I</fullName>
    </alternativeName>
</protein>
<evidence type="ECO:0000313" key="15">
    <source>
        <dbReference type="Proteomes" id="UP000825434"/>
    </source>
</evidence>
<dbReference type="Gene3D" id="3.40.30.10">
    <property type="entry name" value="Glutaredoxin"/>
    <property type="match status" value="1"/>
</dbReference>
<dbReference type="EMBL" id="CP076661">
    <property type="protein sequence ID" value="QWU86132.1"/>
    <property type="molecule type" value="Genomic_DNA"/>
</dbReference>
<comment type="cofactor">
    <cofactor evidence="1 12">
        <name>Zn(2+)</name>
        <dbReference type="ChEBI" id="CHEBI:29105"/>
    </cofactor>
</comment>
<dbReference type="NCBIfam" id="TIGR02180">
    <property type="entry name" value="GRX_euk"/>
    <property type="match status" value="1"/>
</dbReference>
<dbReference type="NCBIfam" id="TIGR00068">
    <property type="entry name" value="glyox_I"/>
    <property type="match status" value="2"/>
</dbReference>
<dbReference type="EC" id="4.4.1.5" evidence="4 12"/>
<evidence type="ECO:0000256" key="3">
    <source>
        <dbReference type="ARBA" id="ARBA00010363"/>
    </source>
</evidence>
<keyword evidence="9" id="KW-1015">Disulfide bond</keyword>
<dbReference type="Gene3D" id="3.10.180.10">
    <property type="entry name" value="2,3-Dihydroxybiphenyl 1,2-Dioxygenase, domain 1"/>
    <property type="match status" value="2"/>
</dbReference>
<dbReference type="InterPro" id="IPR002109">
    <property type="entry name" value="Glutaredoxin"/>
</dbReference>
<evidence type="ECO:0000256" key="9">
    <source>
        <dbReference type="ARBA" id="ARBA00023157"/>
    </source>
</evidence>
<dbReference type="SUPFAM" id="SSF52833">
    <property type="entry name" value="Thioredoxin-like"/>
    <property type="match status" value="1"/>
</dbReference>
<dbReference type="InterPro" id="IPR037523">
    <property type="entry name" value="VOC_core"/>
</dbReference>
<keyword evidence="5" id="KW-0813">Transport</keyword>
<evidence type="ECO:0000256" key="11">
    <source>
        <dbReference type="ARBA" id="ARBA00023284"/>
    </source>
</evidence>
<dbReference type="InterPro" id="IPR011899">
    <property type="entry name" value="Glutaredoxin_euk/vir"/>
</dbReference>
<comment type="pathway">
    <text evidence="2 12">Secondary metabolite metabolism; methylglyoxal degradation; (R)-lactate from methylglyoxal: step 1/2.</text>
</comment>
<comment type="function">
    <text evidence="12">Catalyzes the conversion of hemimercaptal, formed from methylglyoxal and glutathione, to S-lactoylglutathione.</text>
</comment>
<dbReference type="PROSITE" id="PS51354">
    <property type="entry name" value="GLUTAREDOXIN_2"/>
    <property type="match status" value="1"/>
</dbReference>
<dbReference type="Pfam" id="PF00462">
    <property type="entry name" value="Glutaredoxin"/>
    <property type="match status" value="1"/>
</dbReference>
<dbReference type="CDD" id="cd07233">
    <property type="entry name" value="GlxI_Zn"/>
    <property type="match status" value="2"/>
</dbReference>
<dbReference type="SUPFAM" id="SSF54593">
    <property type="entry name" value="Glyoxalase/Bleomycin resistance protein/Dihydroxybiphenyl dioxygenase"/>
    <property type="match status" value="2"/>
</dbReference>
<comment type="catalytic activity">
    <reaction evidence="12">
        <text>(R)-S-lactoylglutathione = methylglyoxal + glutathione</text>
        <dbReference type="Rhea" id="RHEA:19069"/>
        <dbReference type="ChEBI" id="CHEBI:17158"/>
        <dbReference type="ChEBI" id="CHEBI:57474"/>
        <dbReference type="ChEBI" id="CHEBI:57925"/>
        <dbReference type="EC" id="4.4.1.5"/>
    </reaction>
</comment>
<dbReference type="PROSITE" id="PS00195">
    <property type="entry name" value="GLUTAREDOXIN_1"/>
    <property type="match status" value="1"/>
</dbReference>
<dbReference type="InterPro" id="IPR029068">
    <property type="entry name" value="Glyas_Bleomycin-R_OHBP_Dase"/>
</dbReference>
<keyword evidence="6 12" id="KW-0479">Metal-binding</keyword>
<evidence type="ECO:0000256" key="10">
    <source>
        <dbReference type="ARBA" id="ARBA00023239"/>
    </source>
</evidence>
<dbReference type="CDD" id="cd03419">
    <property type="entry name" value="GRX_GRXh_1_2_like"/>
    <property type="match status" value="1"/>
</dbReference>
<dbReference type="InterPro" id="IPR004361">
    <property type="entry name" value="Glyoxalase_1"/>
</dbReference>
<keyword evidence="7 12" id="KW-0862">Zinc</keyword>
<dbReference type="PANTHER" id="PTHR10374">
    <property type="entry name" value="LACTOYLGLUTATHIONE LYASE GLYOXALASE I"/>
    <property type="match status" value="1"/>
</dbReference>
<proteinExistence type="inferred from homology"/>
<evidence type="ECO:0000256" key="7">
    <source>
        <dbReference type="ARBA" id="ARBA00022833"/>
    </source>
</evidence>
<feature type="domain" description="VOC" evidence="13">
    <location>
        <begin position="9"/>
        <end position="145"/>
    </location>
</feature>
<dbReference type="InterPro" id="IPR004360">
    <property type="entry name" value="Glyas_Fos-R_dOase_dom"/>
</dbReference>
<dbReference type="PRINTS" id="PR00160">
    <property type="entry name" value="GLUTAREDOXIN"/>
</dbReference>
<evidence type="ECO:0000256" key="8">
    <source>
        <dbReference type="ARBA" id="ARBA00022982"/>
    </source>
</evidence>
<evidence type="ECO:0000256" key="4">
    <source>
        <dbReference type="ARBA" id="ARBA00012081"/>
    </source>
</evidence>
<evidence type="ECO:0000256" key="5">
    <source>
        <dbReference type="ARBA" id="ARBA00022448"/>
    </source>
</evidence>